<organism evidence="1 2">
    <name type="scientific">Coleofasciculus chthonoplastes PCC 7420</name>
    <dbReference type="NCBI Taxonomy" id="118168"/>
    <lineage>
        <taxon>Bacteria</taxon>
        <taxon>Bacillati</taxon>
        <taxon>Cyanobacteriota</taxon>
        <taxon>Cyanophyceae</taxon>
        <taxon>Coleofasciculales</taxon>
        <taxon>Coleofasciculaceae</taxon>
        <taxon>Coleofasciculus</taxon>
    </lineage>
</organism>
<dbReference type="eggNOG" id="COG2319">
    <property type="taxonomic scope" value="Bacteria"/>
</dbReference>
<dbReference type="AlphaFoldDB" id="B4W3B6"/>
<dbReference type="Gene3D" id="2.130.10.10">
    <property type="entry name" value="YVTN repeat-like/Quinoprotein amine dehydrogenase"/>
    <property type="match status" value="1"/>
</dbReference>
<dbReference type="Proteomes" id="UP000003835">
    <property type="component" value="Unassembled WGS sequence"/>
</dbReference>
<protein>
    <submittedName>
        <fullName evidence="1">Uncharacterized protein</fullName>
    </submittedName>
</protein>
<dbReference type="SUPFAM" id="SSF82171">
    <property type="entry name" value="DPP6 N-terminal domain-like"/>
    <property type="match status" value="1"/>
</dbReference>
<accession>B4W3B6</accession>
<proteinExistence type="predicted"/>
<dbReference type="EMBL" id="DS989874">
    <property type="protein sequence ID" value="EDX71324.1"/>
    <property type="molecule type" value="Genomic_DNA"/>
</dbReference>
<keyword evidence="2" id="KW-1185">Reference proteome</keyword>
<sequence length="276" mass="31083">MPILPDNAFTIQTHEPLPDVIDKLNAHIEAPKTFRWTLARNHAPYAGTISSDGFEVRRIIHYQNSFLPRIRGRFESGSQGTVIRITMRLHPLVIGFLVFWYLTWYSATIPRFYPRVISADGKTALVELGVGGKLVAWDLLSNQQIILQKKWSDGFGYMPSAYISGDGKTAVTIYYRQPVTDLRVWDLTTGMLKAEGRVSSTRNSFGYNNLVLSRDRIIGSTDEGLKVWNLQTAELEATLEHEKMINLVVSSDGKLLAGITGNSENQDSEIQVLRRP</sequence>
<dbReference type="OrthoDB" id="439428at2"/>
<dbReference type="InterPro" id="IPR015943">
    <property type="entry name" value="WD40/YVTN_repeat-like_dom_sf"/>
</dbReference>
<gene>
    <name evidence="1" type="ORF">MC7420_3439</name>
</gene>
<evidence type="ECO:0000313" key="2">
    <source>
        <dbReference type="Proteomes" id="UP000003835"/>
    </source>
</evidence>
<dbReference type="HOGENOM" id="CLU_1007247_0_0_3"/>
<dbReference type="STRING" id="118168.MC7420_3439"/>
<dbReference type="RefSeq" id="WP_006105854.1">
    <property type="nucleotide sequence ID" value="NZ_DS989874.1"/>
</dbReference>
<reference evidence="1 2" key="1">
    <citation type="submission" date="2008-07" db="EMBL/GenBank/DDBJ databases">
        <authorList>
            <person name="Tandeau de Marsac N."/>
            <person name="Ferriera S."/>
            <person name="Johnson J."/>
            <person name="Kravitz S."/>
            <person name="Beeson K."/>
            <person name="Sutton G."/>
            <person name="Rogers Y.-H."/>
            <person name="Friedman R."/>
            <person name="Frazier M."/>
            <person name="Venter J.C."/>
        </authorList>
    </citation>
    <scope>NUCLEOTIDE SEQUENCE [LARGE SCALE GENOMIC DNA]</scope>
    <source>
        <strain evidence="1 2">PCC 7420</strain>
    </source>
</reference>
<evidence type="ECO:0000313" key="1">
    <source>
        <dbReference type="EMBL" id="EDX71324.1"/>
    </source>
</evidence>
<name>B4W3B6_9CYAN</name>